<sequence>MRADVTRTRNLVSPLRTVPTRAGLADGEAEGERLGVVAVRPAVTGRLSAEPPHPAVEARTTAASETINRRMP</sequence>
<evidence type="ECO:0000313" key="3">
    <source>
        <dbReference type="Proteomes" id="UP001500503"/>
    </source>
</evidence>
<evidence type="ECO:0000313" key="2">
    <source>
        <dbReference type="EMBL" id="GAA4492590.1"/>
    </source>
</evidence>
<protein>
    <submittedName>
        <fullName evidence="2">Uncharacterized protein</fullName>
    </submittedName>
</protein>
<comment type="caution">
    <text evidence="2">The sequence shown here is derived from an EMBL/GenBank/DDBJ whole genome shotgun (WGS) entry which is preliminary data.</text>
</comment>
<gene>
    <name evidence="2" type="ORF">GCM10023191_028830</name>
</gene>
<keyword evidence="3" id="KW-1185">Reference proteome</keyword>
<reference evidence="3" key="1">
    <citation type="journal article" date="2019" name="Int. J. Syst. Evol. Microbiol.">
        <title>The Global Catalogue of Microorganisms (GCM) 10K type strain sequencing project: providing services to taxonomists for standard genome sequencing and annotation.</title>
        <authorList>
            <consortium name="The Broad Institute Genomics Platform"/>
            <consortium name="The Broad Institute Genome Sequencing Center for Infectious Disease"/>
            <person name="Wu L."/>
            <person name="Ma J."/>
        </authorList>
    </citation>
    <scope>NUCLEOTIDE SEQUENCE [LARGE SCALE GENOMIC DNA]</scope>
    <source>
        <strain evidence="3">JCM 17933</strain>
    </source>
</reference>
<dbReference type="Proteomes" id="UP001500503">
    <property type="component" value="Unassembled WGS sequence"/>
</dbReference>
<proteinExistence type="predicted"/>
<name>A0ABP8PVD2_9ACTN</name>
<organism evidence="2 3">
    <name type="scientific">Actinoallomurus oryzae</name>
    <dbReference type="NCBI Taxonomy" id="502180"/>
    <lineage>
        <taxon>Bacteria</taxon>
        <taxon>Bacillati</taxon>
        <taxon>Actinomycetota</taxon>
        <taxon>Actinomycetes</taxon>
        <taxon>Streptosporangiales</taxon>
        <taxon>Thermomonosporaceae</taxon>
        <taxon>Actinoallomurus</taxon>
    </lineage>
</organism>
<accession>A0ABP8PVD2</accession>
<feature type="region of interest" description="Disordered" evidence="1">
    <location>
        <begin position="45"/>
        <end position="72"/>
    </location>
</feature>
<evidence type="ECO:0000256" key="1">
    <source>
        <dbReference type="SAM" id="MobiDB-lite"/>
    </source>
</evidence>
<dbReference type="EMBL" id="BAABHF010000017">
    <property type="protein sequence ID" value="GAA4492590.1"/>
    <property type="molecule type" value="Genomic_DNA"/>
</dbReference>